<dbReference type="PANTHER" id="PTHR46648:SF1">
    <property type="entry name" value="ADENOSINE 5'-MONOPHOSPHORAMIDASE HNT1"/>
    <property type="match status" value="1"/>
</dbReference>
<evidence type="ECO:0000259" key="4">
    <source>
        <dbReference type="PROSITE" id="PS51084"/>
    </source>
</evidence>
<protein>
    <submittedName>
        <fullName evidence="5">HIT family protein</fullName>
    </submittedName>
</protein>
<keyword evidence="6" id="KW-1185">Reference proteome</keyword>
<feature type="domain" description="HIT" evidence="4">
    <location>
        <begin position="7"/>
        <end position="115"/>
    </location>
</feature>
<dbReference type="PROSITE" id="PS51084">
    <property type="entry name" value="HIT_2"/>
    <property type="match status" value="1"/>
</dbReference>
<dbReference type="InterPro" id="IPR011146">
    <property type="entry name" value="HIT-like"/>
</dbReference>
<dbReference type="PRINTS" id="PR00332">
    <property type="entry name" value="HISTRIAD"/>
</dbReference>
<dbReference type="InterPro" id="IPR019808">
    <property type="entry name" value="Histidine_triad_CS"/>
</dbReference>
<name>A0A7X5HU05_9FIRM</name>
<dbReference type="PANTHER" id="PTHR46648">
    <property type="entry name" value="HIT FAMILY PROTEIN 1"/>
    <property type="match status" value="1"/>
</dbReference>
<dbReference type="InterPro" id="IPR001310">
    <property type="entry name" value="Histidine_triad_HIT"/>
</dbReference>
<evidence type="ECO:0000256" key="1">
    <source>
        <dbReference type="PIRSR" id="PIRSR601310-1"/>
    </source>
</evidence>
<dbReference type="EMBL" id="JAAEEH010000002">
    <property type="protein sequence ID" value="NDL66386.1"/>
    <property type="molecule type" value="Genomic_DNA"/>
</dbReference>
<dbReference type="PROSITE" id="PS00892">
    <property type="entry name" value="HIT_1"/>
    <property type="match status" value="1"/>
</dbReference>
<dbReference type="Pfam" id="PF01230">
    <property type="entry name" value="HIT"/>
    <property type="match status" value="1"/>
</dbReference>
<comment type="caution">
    <text evidence="5">The sequence shown here is derived from an EMBL/GenBank/DDBJ whole genome shotgun (WGS) entry which is preliminary data.</text>
</comment>
<evidence type="ECO:0000256" key="2">
    <source>
        <dbReference type="PIRSR" id="PIRSR601310-3"/>
    </source>
</evidence>
<evidence type="ECO:0000313" key="6">
    <source>
        <dbReference type="Proteomes" id="UP000461585"/>
    </source>
</evidence>
<feature type="short sequence motif" description="Histidine triad motif" evidence="2 3">
    <location>
        <begin position="99"/>
        <end position="103"/>
    </location>
</feature>
<evidence type="ECO:0000313" key="5">
    <source>
        <dbReference type="EMBL" id="NDL66386.1"/>
    </source>
</evidence>
<proteinExistence type="predicted"/>
<dbReference type="AlphaFoldDB" id="A0A7X5HU05"/>
<dbReference type="GO" id="GO:0009117">
    <property type="term" value="P:nucleotide metabolic process"/>
    <property type="evidence" value="ECO:0007669"/>
    <property type="project" value="TreeGrafter"/>
</dbReference>
<evidence type="ECO:0000256" key="3">
    <source>
        <dbReference type="PROSITE-ProRule" id="PRU00464"/>
    </source>
</evidence>
<dbReference type="RefSeq" id="WP_162369117.1">
    <property type="nucleotide sequence ID" value="NZ_JAAEEH010000002.1"/>
</dbReference>
<gene>
    <name evidence="5" type="ORF">GXN74_01315</name>
</gene>
<dbReference type="Proteomes" id="UP000461585">
    <property type="component" value="Unassembled WGS sequence"/>
</dbReference>
<sequence length="138" mass="15473">MIKQNCLFCSIATGLMESATVFENNDFKVVLDRFPAAPGHTLIMTKEHVDNIFDLDAETAAKMFALATVVARSLKKAMGCDGMNILQNSGAVAGQTVHHFHLHLIPRFENDDLSFKWKTKAFQEDELEEIARNIQSEM</sequence>
<dbReference type="InterPro" id="IPR036265">
    <property type="entry name" value="HIT-like_sf"/>
</dbReference>
<dbReference type="SUPFAM" id="SSF54197">
    <property type="entry name" value="HIT-like"/>
    <property type="match status" value="1"/>
</dbReference>
<accession>A0A7X5HU05</accession>
<dbReference type="GO" id="GO:0003824">
    <property type="term" value="F:catalytic activity"/>
    <property type="evidence" value="ECO:0007669"/>
    <property type="project" value="InterPro"/>
</dbReference>
<dbReference type="Gene3D" id="3.30.428.10">
    <property type="entry name" value="HIT-like"/>
    <property type="match status" value="1"/>
</dbReference>
<organism evidence="5 6">
    <name type="scientific">Anaerotalea alkaliphila</name>
    <dbReference type="NCBI Taxonomy" id="2662126"/>
    <lineage>
        <taxon>Bacteria</taxon>
        <taxon>Bacillati</taxon>
        <taxon>Bacillota</taxon>
        <taxon>Clostridia</taxon>
        <taxon>Eubacteriales</taxon>
        <taxon>Anaerotalea</taxon>
    </lineage>
</organism>
<reference evidence="5 6" key="1">
    <citation type="submission" date="2020-01" db="EMBL/GenBank/DDBJ databases">
        <title>Anaeroalcalibacter tamaniensis gen. nov., sp. nov., moderately halophilic strictly anaerobic fermenter bacterium from mud volcano of Taman peninsula.</title>
        <authorList>
            <person name="Frolova A."/>
            <person name="Merkel A.Y."/>
            <person name="Slobodkin A.I."/>
        </authorList>
    </citation>
    <scope>NUCLEOTIDE SEQUENCE [LARGE SCALE GENOMIC DNA]</scope>
    <source>
        <strain evidence="5 6">F-3ap</strain>
    </source>
</reference>
<feature type="active site" description="Tele-AMP-histidine intermediate" evidence="1">
    <location>
        <position position="101"/>
    </location>
</feature>